<evidence type="ECO:0000259" key="3">
    <source>
        <dbReference type="Pfam" id="PF02272"/>
    </source>
</evidence>
<keyword evidence="5" id="KW-1185">Reference proteome</keyword>
<dbReference type="PANTHER" id="PTHR30255">
    <property type="entry name" value="SINGLE-STRANDED-DNA-SPECIFIC EXONUCLEASE RECJ"/>
    <property type="match status" value="1"/>
</dbReference>
<keyword evidence="4" id="KW-0540">Nuclease</keyword>
<feature type="region of interest" description="Disordered" evidence="1">
    <location>
        <begin position="497"/>
        <end position="518"/>
    </location>
</feature>
<evidence type="ECO:0000313" key="4">
    <source>
        <dbReference type="EMBL" id="AHG90997.1"/>
    </source>
</evidence>
<dbReference type="Proteomes" id="UP000019151">
    <property type="component" value="Chromosome"/>
</dbReference>
<dbReference type="InterPro" id="IPR038763">
    <property type="entry name" value="DHH_sf"/>
</dbReference>
<dbReference type="GO" id="GO:0006281">
    <property type="term" value="P:DNA repair"/>
    <property type="evidence" value="ECO:0007669"/>
    <property type="project" value="InterPro"/>
</dbReference>
<dbReference type="InterPro" id="IPR003156">
    <property type="entry name" value="DHHA1_dom"/>
</dbReference>
<dbReference type="InterPro" id="IPR004610">
    <property type="entry name" value="RecJ"/>
</dbReference>
<evidence type="ECO:0000256" key="1">
    <source>
        <dbReference type="SAM" id="MobiDB-lite"/>
    </source>
</evidence>
<dbReference type="PATRIC" id="fig|861299.3.peg.3513"/>
<gene>
    <name evidence="4" type="ORF">J421_3460</name>
</gene>
<name>W0RKN0_9BACT</name>
<dbReference type="GO" id="GO:0006310">
    <property type="term" value="P:DNA recombination"/>
    <property type="evidence" value="ECO:0007669"/>
    <property type="project" value="InterPro"/>
</dbReference>
<dbReference type="eggNOG" id="COG0608">
    <property type="taxonomic scope" value="Bacteria"/>
</dbReference>
<dbReference type="Pfam" id="PF01368">
    <property type="entry name" value="DHH"/>
    <property type="match status" value="1"/>
</dbReference>
<dbReference type="Gene3D" id="3.90.1640.30">
    <property type="match status" value="1"/>
</dbReference>
<evidence type="ECO:0000259" key="2">
    <source>
        <dbReference type="Pfam" id="PF01368"/>
    </source>
</evidence>
<organism evidence="4 5">
    <name type="scientific">Gemmatirosa kalamazoonensis</name>
    <dbReference type="NCBI Taxonomy" id="861299"/>
    <lineage>
        <taxon>Bacteria</taxon>
        <taxon>Pseudomonadati</taxon>
        <taxon>Gemmatimonadota</taxon>
        <taxon>Gemmatimonadia</taxon>
        <taxon>Gemmatimonadales</taxon>
        <taxon>Gemmatimonadaceae</taxon>
        <taxon>Gemmatirosa</taxon>
    </lineage>
</organism>
<dbReference type="NCBIfam" id="TIGR00644">
    <property type="entry name" value="recJ"/>
    <property type="match status" value="1"/>
</dbReference>
<keyword evidence="4" id="KW-0269">Exonuclease</keyword>
<keyword evidence="4" id="KW-0378">Hydrolase</keyword>
<dbReference type="Gene3D" id="3.10.310.30">
    <property type="match status" value="1"/>
</dbReference>
<dbReference type="GO" id="GO:0003676">
    <property type="term" value="F:nucleic acid binding"/>
    <property type="evidence" value="ECO:0007669"/>
    <property type="project" value="InterPro"/>
</dbReference>
<dbReference type="STRING" id="861299.J421_3460"/>
<dbReference type="HOGENOM" id="CLU_009736_5_2_0"/>
<dbReference type="SUPFAM" id="SSF64182">
    <property type="entry name" value="DHH phosphoesterases"/>
    <property type="match status" value="1"/>
</dbReference>
<dbReference type="Pfam" id="PF02272">
    <property type="entry name" value="DHHA1"/>
    <property type="match status" value="1"/>
</dbReference>
<dbReference type="FunCoup" id="W0RKN0">
    <property type="interactions" value="419"/>
</dbReference>
<protein>
    <submittedName>
        <fullName evidence="4">Single-stranded-DNA-specific exonuclease RecJ</fullName>
    </submittedName>
</protein>
<dbReference type="PANTHER" id="PTHR30255:SF2">
    <property type="entry name" value="SINGLE-STRANDED-DNA-SPECIFIC EXONUCLEASE RECJ"/>
    <property type="match status" value="1"/>
</dbReference>
<dbReference type="AlphaFoldDB" id="W0RKN0"/>
<dbReference type="EMBL" id="CP007128">
    <property type="protein sequence ID" value="AHG90997.1"/>
    <property type="molecule type" value="Genomic_DNA"/>
</dbReference>
<accession>W0RKN0</accession>
<dbReference type="InterPro" id="IPR051673">
    <property type="entry name" value="SSDNA_exonuclease_RecJ"/>
</dbReference>
<feature type="domain" description="DHHA1" evidence="3">
    <location>
        <begin position="374"/>
        <end position="466"/>
    </location>
</feature>
<dbReference type="GO" id="GO:0008409">
    <property type="term" value="F:5'-3' exonuclease activity"/>
    <property type="evidence" value="ECO:0007669"/>
    <property type="project" value="InterPro"/>
</dbReference>
<dbReference type="InParanoid" id="W0RKN0"/>
<feature type="domain" description="DDH" evidence="2">
    <location>
        <begin position="100"/>
        <end position="253"/>
    </location>
</feature>
<reference evidence="4 5" key="1">
    <citation type="journal article" date="2014" name="Genome Announc.">
        <title>Genome Sequence and Methylome of Soil Bacterium Gemmatirosa kalamazoonensis KBS708T, a Member of the Rarely Cultivated Gemmatimonadetes Phylum.</title>
        <authorList>
            <person name="Debruyn J.M."/>
            <person name="Radosevich M."/>
            <person name="Wommack K.E."/>
            <person name="Polson S.W."/>
            <person name="Hauser L.J."/>
            <person name="Fawaz M.N."/>
            <person name="Korlach J."/>
            <person name="Tsai Y.C."/>
        </authorList>
    </citation>
    <scope>NUCLEOTIDE SEQUENCE [LARGE SCALE GENOMIC DNA]</scope>
    <source>
        <strain evidence="4 5">KBS708</strain>
    </source>
</reference>
<dbReference type="InterPro" id="IPR001667">
    <property type="entry name" value="DDH_dom"/>
</dbReference>
<sequence length="518" mass="55360">MRSVTSLAVPTVAPRLRIRPQPRWVYATAPDAAIVDRIEAELRLPHTIARLIAARGHALPDDARRFLRPRLEQLHQPDRLAGVEVAAERLARACRVGETVLVHGDYDVDGMCSTALLTRVLRAHGARVVPFIPHRVSDGYDLTDAGVRAAIEARATVVVTCDCGTSALRPVSDLCAAGIDVIISDHHLPGRSHGLPSCLAVLNPNLPDSTYPDADRGLAAVGVAYKLALAVTRVLGGNENAVLRLLDLVALATIADIAPLRGENRVLARYGLRMLAESTLPGLRALVRATGLDAKPLTAGRVGFILAPRLNAVGRLAHALRGVELLTTDDEHEANTIARELEELNRRRQDIDRATLVDARRQIDALDLDSTYGIVLHAEGWHPGVIGIVASRVVEDTARPAVLVAVEGGVGKGSGRSIPAFDLHAALSECDAAGLFQRFGGHRAAAGVTLDAAKLPAFAERFNDVARARGSRPTISFPSCASISSCRSTRRTRSWSRCCGTSSRSASATPRPCSRRAV</sequence>
<evidence type="ECO:0000313" key="5">
    <source>
        <dbReference type="Proteomes" id="UP000019151"/>
    </source>
</evidence>
<proteinExistence type="predicted"/>
<dbReference type="KEGG" id="gba:J421_3460"/>